<dbReference type="RefSeq" id="WP_006630044.1">
    <property type="nucleotide sequence ID" value="NZ_AOJD01000061.1"/>
</dbReference>
<dbReference type="UniPathway" id="UPA00077">
    <property type="reaction ID" value="UER00155"/>
</dbReference>
<dbReference type="Pfam" id="PF01973">
    <property type="entry name" value="MptE-like"/>
    <property type="match status" value="1"/>
</dbReference>
<keyword evidence="1" id="KW-0460">Magnesium</keyword>
<dbReference type="OrthoDB" id="34207at2157"/>
<comment type="pathway">
    <text evidence="1">Cofactor biosynthesis; tetrahydrofolate biosynthesis; 2-amino-4-hydroxy-6-hydroxymethyl-7,8-dihydropteridine diphosphate from 7,8-dihydroneopterin triphosphate: step 4/4.</text>
</comment>
<dbReference type="PANTHER" id="PTHR39648">
    <property type="entry name" value="6-HYDROXYMETHYL-7,8-DIHYDROPTERIN PYROPHOSPHOKINASE"/>
    <property type="match status" value="1"/>
</dbReference>
<comment type="function">
    <text evidence="1">Catalyzes the transfer of diphosphate from ATP to 6-hydroxymethyl-7,8-dihydropterin (6-HMD), leading to 6-hydroxymethyl-7,8-dihydropterin diphosphate (6-HMDP).</text>
</comment>
<keyword evidence="4" id="KW-1185">Reference proteome</keyword>
<reference evidence="3 4" key="1">
    <citation type="journal article" date="2014" name="PLoS Genet.">
        <title>Phylogenetically driven sequencing of extremely halophilic archaea reveals strategies for static and dynamic osmo-response.</title>
        <authorList>
            <person name="Becker E.A."/>
            <person name="Seitzer P.M."/>
            <person name="Tritt A."/>
            <person name="Larsen D."/>
            <person name="Krusor M."/>
            <person name="Yao A.I."/>
            <person name="Wu D."/>
            <person name="Madern D."/>
            <person name="Eisen J.A."/>
            <person name="Darling A.E."/>
            <person name="Facciotti M.T."/>
        </authorList>
    </citation>
    <scope>NUCLEOTIDE SEQUENCE [LARGE SCALE GENOMIC DNA]</scope>
    <source>
        <strain evidence="3 4">DSM 14210</strain>
    </source>
</reference>
<keyword evidence="1" id="KW-0289">Folate biosynthesis</keyword>
<dbReference type="GO" id="GO:0016301">
    <property type="term" value="F:kinase activity"/>
    <property type="evidence" value="ECO:0007669"/>
    <property type="project" value="UniProtKB-KW"/>
</dbReference>
<dbReference type="HAMAP" id="MF_02131">
    <property type="entry name" value="HMPDK_arch"/>
    <property type="match status" value="1"/>
</dbReference>
<comment type="similarity">
    <text evidence="1">Belongs to the archaeal 6-HMPDK family.</text>
</comment>
<keyword evidence="1" id="KW-0547">Nucleotide-binding</keyword>
<accession>M0DN11</accession>
<feature type="domain" description="6-hydroxymethylpterin diphosphokinase MptE-like" evidence="2">
    <location>
        <begin position="46"/>
        <end position="183"/>
    </location>
</feature>
<evidence type="ECO:0000313" key="4">
    <source>
        <dbReference type="Proteomes" id="UP000011523"/>
    </source>
</evidence>
<evidence type="ECO:0000313" key="3">
    <source>
        <dbReference type="EMBL" id="ELZ35519.1"/>
    </source>
</evidence>
<evidence type="ECO:0000256" key="1">
    <source>
        <dbReference type="HAMAP-Rule" id="MF_02131"/>
    </source>
</evidence>
<dbReference type="GO" id="GO:0000287">
    <property type="term" value="F:magnesium ion binding"/>
    <property type="evidence" value="ECO:0007669"/>
    <property type="project" value="UniProtKB-UniRule"/>
</dbReference>
<dbReference type="GO" id="GO:0046656">
    <property type="term" value="P:folic acid biosynthetic process"/>
    <property type="evidence" value="ECO:0007669"/>
    <property type="project" value="UniProtKB-KW"/>
</dbReference>
<gene>
    <name evidence="1" type="primary">mptE</name>
    <name evidence="3" type="ORF">C472_11951</name>
</gene>
<comment type="catalytic activity">
    <reaction evidence="1">
        <text>6-hydroxymethyl-7,8-dihydropterin + ATP = (7,8-dihydropterin-6-yl)methyl diphosphate + AMP + H(+)</text>
        <dbReference type="Rhea" id="RHEA:11412"/>
        <dbReference type="ChEBI" id="CHEBI:15378"/>
        <dbReference type="ChEBI" id="CHEBI:30616"/>
        <dbReference type="ChEBI" id="CHEBI:44841"/>
        <dbReference type="ChEBI" id="CHEBI:72950"/>
        <dbReference type="ChEBI" id="CHEBI:456215"/>
        <dbReference type="EC" id="2.7.6.3"/>
    </reaction>
</comment>
<comment type="cofactor">
    <cofactor evidence="1">
        <name>Mg(2+)</name>
        <dbReference type="ChEBI" id="CHEBI:18420"/>
    </cofactor>
</comment>
<dbReference type="InterPro" id="IPR027510">
    <property type="entry name" value="HMPDK_MptE"/>
</dbReference>
<proteinExistence type="inferred from homology"/>
<dbReference type="AlphaFoldDB" id="M0DN11"/>
<keyword evidence="1" id="KW-0067">ATP-binding</keyword>
<dbReference type="EMBL" id="AOJD01000061">
    <property type="protein sequence ID" value="ELZ35519.1"/>
    <property type="molecule type" value="Genomic_DNA"/>
</dbReference>
<comment type="caution">
    <text evidence="3">The sequence shown here is derived from an EMBL/GenBank/DDBJ whole genome shotgun (WGS) entry which is preliminary data.</text>
</comment>
<dbReference type="GO" id="GO:0003848">
    <property type="term" value="F:2-amino-4-hydroxy-6-hydroxymethyldihydropteridine diphosphokinase activity"/>
    <property type="evidence" value="ECO:0007669"/>
    <property type="project" value="UniProtKB-UniRule"/>
</dbReference>
<dbReference type="PATRIC" id="fig|1227485.3.peg.2341"/>
<sequence>MNFSTFEPAYEAILDDFGFDRAADERARDAAADLATPFPLDRLADWRGETVAVAGAAPCLADEVELARDADVVVAASTAVDVLADRGVAVDCMVTDLDKNPETAAALTRDGVPVAAHAHGDNLPAVREWLPRFADERTLATTQAAPVGPVRNTGGFTDGDRAAFLADHVGAGELVFPGWDFDDPDVDPMKAKKLDWAARLLRWLERRRDEEFAVLDGRREAADETLEAILGGELTGDPGGD</sequence>
<protein>
    <recommendedName>
        <fullName evidence="1">6-hydroxymethyl-7,8-dihydropterin pyrophosphokinase</fullName>
        <shortName evidence="1">HPPK</shortName>
        <ecNumber evidence="1">2.7.6.3</ecNumber>
    </recommendedName>
    <alternativeName>
        <fullName evidence="1">2-amino-4-hydroxy-6-hydroxymethyldihydropteridine pyrophosphokinase</fullName>
    </alternativeName>
    <alternativeName>
        <fullName evidence="1">6-hydroxymethyl-7,8-dihydropterin diphosphokinase</fullName>
        <shortName evidence="1">6-HMPDK</shortName>
    </alternativeName>
    <alternativeName>
        <fullName evidence="1">7,8-dihydro-6-hydroxymethylpterin diphosphokinase</fullName>
    </alternativeName>
    <alternativeName>
        <fullName evidence="1">7,8-dihydro-6-hydroxymethylpterin pyrophosphokinase</fullName>
        <shortName evidence="1">PPPK</shortName>
    </alternativeName>
</protein>
<dbReference type="PANTHER" id="PTHR39648:SF1">
    <property type="entry name" value="6-HYDROXYMETHYL-7,8-DIHYDROPTERIN PYROPHOSPHOKINASE"/>
    <property type="match status" value="1"/>
</dbReference>
<keyword evidence="1" id="KW-0808">Transferase</keyword>
<keyword evidence="1" id="KW-0418">Kinase</keyword>
<organism evidence="3 4">
    <name type="scientific">Halorubrum tebenquichense DSM 14210</name>
    <dbReference type="NCBI Taxonomy" id="1227485"/>
    <lineage>
        <taxon>Archaea</taxon>
        <taxon>Methanobacteriati</taxon>
        <taxon>Methanobacteriota</taxon>
        <taxon>Stenosarchaea group</taxon>
        <taxon>Halobacteria</taxon>
        <taxon>Halobacteriales</taxon>
        <taxon>Haloferacaceae</taxon>
        <taxon>Halorubrum</taxon>
    </lineage>
</organism>
<dbReference type="GO" id="GO:0005524">
    <property type="term" value="F:ATP binding"/>
    <property type="evidence" value="ECO:0007669"/>
    <property type="project" value="UniProtKB-UniRule"/>
</dbReference>
<dbReference type="InterPro" id="IPR002826">
    <property type="entry name" value="MptE-like"/>
</dbReference>
<name>M0DN11_9EURY</name>
<evidence type="ECO:0000259" key="2">
    <source>
        <dbReference type="Pfam" id="PF01973"/>
    </source>
</evidence>
<dbReference type="GO" id="GO:0046654">
    <property type="term" value="P:tetrahydrofolate biosynthetic process"/>
    <property type="evidence" value="ECO:0007669"/>
    <property type="project" value="UniProtKB-UniRule"/>
</dbReference>
<dbReference type="Proteomes" id="UP000011523">
    <property type="component" value="Unassembled WGS sequence"/>
</dbReference>
<dbReference type="EC" id="2.7.6.3" evidence="1"/>